<dbReference type="GO" id="GO:0000287">
    <property type="term" value="F:magnesium ion binding"/>
    <property type="evidence" value="ECO:0007669"/>
    <property type="project" value="InterPro"/>
</dbReference>
<evidence type="ECO:0000259" key="6">
    <source>
        <dbReference type="Pfam" id="PF02776"/>
    </source>
</evidence>
<keyword evidence="8" id="KW-1185">Reference proteome</keyword>
<dbReference type="Pfam" id="PF02775">
    <property type="entry name" value="TPP_enzyme_C"/>
    <property type="match status" value="1"/>
</dbReference>
<feature type="domain" description="Thiamine pyrophosphate enzyme TPP-binding" evidence="5">
    <location>
        <begin position="510"/>
        <end position="665"/>
    </location>
</feature>
<feature type="domain" description="Thiamine pyrophosphate enzyme central" evidence="4">
    <location>
        <begin position="293"/>
        <end position="432"/>
    </location>
</feature>
<proteinExistence type="inferred from homology"/>
<dbReference type="GO" id="GO:0050660">
    <property type="term" value="F:flavin adenine dinucleotide binding"/>
    <property type="evidence" value="ECO:0007669"/>
    <property type="project" value="TreeGrafter"/>
</dbReference>
<dbReference type="GO" id="GO:0009097">
    <property type="term" value="P:isoleucine biosynthetic process"/>
    <property type="evidence" value="ECO:0007669"/>
    <property type="project" value="TreeGrafter"/>
</dbReference>
<dbReference type="InterPro" id="IPR012001">
    <property type="entry name" value="Thiamin_PyroP_enz_TPP-bd_dom"/>
</dbReference>
<dbReference type="CDD" id="cd07035">
    <property type="entry name" value="TPP_PYR_POX_like"/>
    <property type="match status" value="1"/>
</dbReference>
<comment type="similarity">
    <text evidence="1 3">Belongs to the TPP enzyme family.</text>
</comment>
<dbReference type="GO" id="GO:0003984">
    <property type="term" value="F:acetolactate synthase activity"/>
    <property type="evidence" value="ECO:0007669"/>
    <property type="project" value="TreeGrafter"/>
</dbReference>
<dbReference type="Gene3D" id="3.40.50.970">
    <property type="match status" value="2"/>
</dbReference>
<dbReference type="PANTHER" id="PTHR18968:SF13">
    <property type="entry name" value="ACETOLACTATE SYNTHASE CATALYTIC SUBUNIT, MITOCHONDRIAL"/>
    <property type="match status" value="1"/>
</dbReference>
<organism evidence="7 8">
    <name type="scientific">Paraburkholderia solisilvae</name>
    <dbReference type="NCBI Taxonomy" id="624376"/>
    <lineage>
        <taxon>Bacteria</taxon>
        <taxon>Pseudomonadati</taxon>
        <taxon>Pseudomonadota</taxon>
        <taxon>Betaproteobacteria</taxon>
        <taxon>Burkholderiales</taxon>
        <taxon>Burkholderiaceae</taxon>
        <taxon>Paraburkholderia</taxon>
    </lineage>
</organism>
<dbReference type="InterPro" id="IPR029061">
    <property type="entry name" value="THDP-binding"/>
</dbReference>
<dbReference type="GO" id="GO:0005948">
    <property type="term" value="C:acetolactate synthase complex"/>
    <property type="evidence" value="ECO:0007669"/>
    <property type="project" value="TreeGrafter"/>
</dbReference>
<dbReference type="Proteomes" id="UP000494329">
    <property type="component" value="Unassembled WGS sequence"/>
</dbReference>
<evidence type="ECO:0000313" key="7">
    <source>
        <dbReference type="EMBL" id="CAB3757163.1"/>
    </source>
</evidence>
<evidence type="ECO:0008006" key="9">
    <source>
        <dbReference type="Google" id="ProtNLM"/>
    </source>
</evidence>
<dbReference type="SUPFAM" id="SSF52467">
    <property type="entry name" value="DHS-like NAD/FAD-binding domain"/>
    <property type="match status" value="1"/>
</dbReference>
<dbReference type="InterPro" id="IPR011766">
    <property type="entry name" value="TPP_enzyme_TPP-bd"/>
</dbReference>
<dbReference type="InterPro" id="IPR012000">
    <property type="entry name" value="Thiamin_PyroP_enz_cen_dom"/>
</dbReference>
<evidence type="ECO:0000256" key="3">
    <source>
        <dbReference type="RuleBase" id="RU362132"/>
    </source>
</evidence>
<dbReference type="Pfam" id="PF02776">
    <property type="entry name" value="TPP_enzyme_N"/>
    <property type="match status" value="1"/>
</dbReference>
<keyword evidence="2 3" id="KW-0786">Thiamine pyrophosphate</keyword>
<dbReference type="InterPro" id="IPR045229">
    <property type="entry name" value="TPP_enz"/>
</dbReference>
<feature type="domain" description="Thiamine pyrophosphate enzyme N-terminal TPP-binding" evidence="6">
    <location>
        <begin position="98"/>
        <end position="200"/>
    </location>
</feature>
<evidence type="ECO:0000259" key="5">
    <source>
        <dbReference type="Pfam" id="PF02775"/>
    </source>
</evidence>
<evidence type="ECO:0000256" key="2">
    <source>
        <dbReference type="ARBA" id="ARBA00023052"/>
    </source>
</evidence>
<evidence type="ECO:0000313" key="8">
    <source>
        <dbReference type="Proteomes" id="UP000494329"/>
    </source>
</evidence>
<dbReference type="EMBL" id="CADIKF010000018">
    <property type="protein sequence ID" value="CAB3757163.1"/>
    <property type="molecule type" value="Genomic_DNA"/>
</dbReference>
<dbReference type="InterPro" id="IPR006311">
    <property type="entry name" value="TAT_signal"/>
</dbReference>
<evidence type="ECO:0000259" key="4">
    <source>
        <dbReference type="Pfam" id="PF00205"/>
    </source>
</evidence>
<dbReference type="PANTHER" id="PTHR18968">
    <property type="entry name" value="THIAMINE PYROPHOSPHATE ENZYMES"/>
    <property type="match status" value="1"/>
</dbReference>
<accession>A0A6J5DTC5</accession>
<protein>
    <recommendedName>
        <fullName evidence="9">Thiamine pyrophosphate-binding protein</fullName>
    </recommendedName>
</protein>
<dbReference type="Gene3D" id="3.40.50.1220">
    <property type="entry name" value="TPP-binding domain"/>
    <property type="match status" value="1"/>
</dbReference>
<sequence>MRGARVIRIVSTQKVKTVDRKNTRAGGPSRRGFLKGALAAGAAGVAGTTHAATIAGAAGEGKQPAAAAPIEPSSRTIAAETMSTLADDVPKGHVRNPGSDFMVDVMRSAGIEYVSMMTSSALRGLQESIINYGGNKAPEIIVCCHEEGAVGMAHGYAKMAGKPMASMVHGVVGLQHASMAIYNAWCDRVPVIVLAGNTADAAKRLPGVDWIHTAVDEGSIVRDFVKWDDAPASLQHYAESFMRARMVATTAPREPVLIVTDGELQENPIDTAQQLRIPKRVDVAPPVGDAAALAQAAQWLVAAQNPVIVVDRAVHSQDGVVQLTQLAESLNAPVIDLYGRMNFPTAHYLNHTARHRSLIDEADVILALEVGDLWGLTNTVSDTPGRPAKRLIKPDAKVISISDAYLYSKSSYGDIQRYLAADLPIGGDAQATVPPLIEAIRRVGRPGGFDARKEAMQTAHLKMRETARNAAAVGWDAVPISTARLCQEIWARIRHEKWSLVSQPQFESYWPQRLWDFTEYEQFMGGSGGYGIGYGFPAAAGAALACKGTGRIAVNIQPDGDLLMVPSVLWTLAHHQIPLLTIMHNNRAWHQETMHIQRMATRRDRNPETWRMGTLIEKPYVDFATVAKGMGVWAEGPVTDPAALGPAIDRALAVVKSGHPALLDVVTQPR</sequence>
<gene>
    <name evidence="7" type="ORF">LMG29739_02626</name>
</gene>
<dbReference type="SUPFAM" id="SSF52518">
    <property type="entry name" value="Thiamin diphosphate-binding fold (THDP-binding)"/>
    <property type="match status" value="2"/>
</dbReference>
<evidence type="ECO:0000256" key="1">
    <source>
        <dbReference type="ARBA" id="ARBA00007812"/>
    </source>
</evidence>
<dbReference type="AlphaFoldDB" id="A0A6J5DTC5"/>
<dbReference type="GO" id="GO:0009099">
    <property type="term" value="P:L-valine biosynthetic process"/>
    <property type="evidence" value="ECO:0007669"/>
    <property type="project" value="TreeGrafter"/>
</dbReference>
<dbReference type="InterPro" id="IPR029035">
    <property type="entry name" value="DHS-like_NAD/FAD-binding_dom"/>
</dbReference>
<dbReference type="PROSITE" id="PS51318">
    <property type="entry name" value="TAT"/>
    <property type="match status" value="1"/>
</dbReference>
<reference evidence="7 8" key="1">
    <citation type="submission" date="2020-04" db="EMBL/GenBank/DDBJ databases">
        <authorList>
            <person name="De Canck E."/>
        </authorList>
    </citation>
    <scope>NUCLEOTIDE SEQUENCE [LARGE SCALE GENOMIC DNA]</scope>
    <source>
        <strain evidence="7 8">LMG 29739</strain>
    </source>
</reference>
<dbReference type="GO" id="GO:0030976">
    <property type="term" value="F:thiamine pyrophosphate binding"/>
    <property type="evidence" value="ECO:0007669"/>
    <property type="project" value="InterPro"/>
</dbReference>
<dbReference type="Pfam" id="PF00205">
    <property type="entry name" value="TPP_enzyme_M"/>
    <property type="match status" value="1"/>
</dbReference>
<name>A0A6J5DTC5_9BURK</name>